<dbReference type="NCBIfam" id="TIGR01499">
    <property type="entry name" value="folC"/>
    <property type="match status" value="1"/>
</dbReference>
<evidence type="ECO:0000256" key="4">
    <source>
        <dbReference type="ARBA" id="ARBA00008276"/>
    </source>
</evidence>
<evidence type="ECO:0000256" key="14">
    <source>
        <dbReference type="ARBA" id="ARBA00030048"/>
    </source>
</evidence>
<evidence type="ECO:0000256" key="13">
    <source>
        <dbReference type="ARBA" id="ARBA00022909"/>
    </source>
</evidence>
<dbReference type="InterPro" id="IPR013221">
    <property type="entry name" value="Mur_ligase_cen"/>
</dbReference>
<dbReference type="InterPro" id="IPR036565">
    <property type="entry name" value="Mur-like_cat_sf"/>
</dbReference>
<evidence type="ECO:0000256" key="21">
    <source>
        <dbReference type="PIRNR" id="PIRNR001563"/>
    </source>
</evidence>
<evidence type="ECO:0000256" key="2">
    <source>
        <dbReference type="ARBA" id="ARBA00004799"/>
    </source>
</evidence>
<evidence type="ECO:0000256" key="5">
    <source>
        <dbReference type="ARBA" id="ARBA00013023"/>
    </source>
</evidence>
<sequence length="417" mass="45834">MNTLDEWLSYLESMHPTEIDLGLDRIKQVADRLSLFPLAREVIMVAGTNGKGTTCAYIESYASQLGKSSGVYSSPHLIRFNERIRIRNEEVGDQPLLKAFECVEAARKEISLTYFEFTTLAAFWLFKQADLDVAILEVGLGGRLDAVNIVDADVSVVTSIGIDHESWLGSDIDVIGYEKAGIFRSGRPAVFGASDGPASVGAHATQIGAEFYQAGNAYQFDPAEGHWTWSMKNGSSLVGLSYPGFPVQNVAAALCAMATLNWSLNRETANRAVEQVSIRGRMEAFEFNGVEGWLDVAHNPQAAAYLAEQLTHKNLPRKPVAIIGCMSDKDISGVIKQLEFVFDRWLCIDLPIDRALSSSELKDKLINCGQAATAFSDFQQAFEAVAEETRNSPEETRKVVVLGSFFTVAEAISYYER</sequence>
<comment type="caution">
    <text evidence="24">The sequence shown here is derived from an EMBL/GenBank/DDBJ whole genome shotgun (WGS) entry which is preliminary data.</text>
</comment>
<dbReference type="Pfam" id="PF02875">
    <property type="entry name" value="Mur_ligase_C"/>
    <property type="match status" value="1"/>
</dbReference>
<evidence type="ECO:0000256" key="20">
    <source>
        <dbReference type="ARBA" id="ARBA00049161"/>
    </source>
</evidence>
<evidence type="ECO:0000259" key="22">
    <source>
        <dbReference type="Pfam" id="PF02875"/>
    </source>
</evidence>
<dbReference type="SUPFAM" id="SSF53244">
    <property type="entry name" value="MurD-like peptide ligases, peptide-binding domain"/>
    <property type="match status" value="1"/>
</dbReference>
<evidence type="ECO:0000256" key="19">
    <source>
        <dbReference type="ARBA" id="ARBA00049035"/>
    </source>
</evidence>
<evidence type="ECO:0000313" key="25">
    <source>
        <dbReference type="Proteomes" id="UP001501565"/>
    </source>
</evidence>
<organism evidence="24 25">
    <name type="scientific">Litoribacillus peritrichatus</name>
    <dbReference type="NCBI Taxonomy" id="718191"/>
    <lineage>
        <taxon>Bacteria</taxon>
        <taxon>Pseudomonadati</taxon>
        <taxon>Pseudomonadota</taxon>
        <taxon>Gammaproteobacteria</taxon>
        <taxon>Oceanospirillales</taxon>
        <taxon>Oceanospirillaceae</taxon>
        <taxon>Litoribacillus</taxon>
    </lineage>
</organism>
<evidence type="ECO:0000256" key="17">
    <source>
        <dbReference type="ARBA" id="ARBA00047493"/>
    </source>
</evidence>
<evidence type="ECO:0000259" key="23">
    <source>
        <dbReference type="Pfam" id="PF08245"/>
    </source>
</evidence>
<comment type="catalytic activity">
    <reaction evidence="17">
        <text>(6S)-5,6,7,8-tetrahydrofolyl-(gamma-L-Glu)(n) + L-glutamate + ATP = (6S)-5,6,7,8-tetrahydrofolyl-(gamma-L-Glu)(n+1) + ADP + phosphate + H(+)</text>
        <dbReference type="Rhea" id="RHEA:10580"/>
        <dbReference type="Rhea" id="RHEA-COMP:14738"/>
        <dbReference type="Rhea" id="RHEA-COMP:14740"/>
        <dbReference type="ChEBI" id="CHEBI:15378"/>
        <dbReference type="ChEBI" id="CHEBI:29985"/>
        <dbReference type="ChEBI" id="CHEBI:30616"/>
        <dbReference type="ChEBI" id="CHEBI:43474"/>
        <dbReference type="ChEBI" id="CHEBI:141005"/>
        <dbReference type="ChEBI" id="CHEBI:456216"/>
        <dbReference type="EC" id="6.3.2.17"/>
    </reaction>
</comment>
<dbReference type="EC" id="6.3.2.12" evidence="5"/>
<comment type="function">
    <text evidence="1">Functions in two distinct reactions of the de novo folate biosynthetic pathway. Catalyzes the addition of a glutamate residue to dihydropteroate (7,8-dihydropteroate or H2Pte) to form dihydrofolate (7,8-dihydrofolate monoglutamate or H2Pte-Glu). Also catalyzes successive additions of L-glutamate to tetrahydrofolate or 10-formyltetrahydrofolate or 5,10-methylenetetrahydrofolate, leading to folylpolyglutamate derivatives.</text>
</comment>
<dbReference type="InterPro" id="IPR001645">
    <property type="entry name" value="Folylpolyglutamate_synth"/>
</dbReference>
<comment type="similarity">
    <text evidence="4 21">Belongs to the folylpolyglutamate synthase family.</text>
</comment>
<accession>A0ABP7M0E0</accession>
<evidence type="ECO:0000256" key="12">
    <source>
        <dbReference type="ARBA" id="ARBA00022842"/>
    </source>
</evidence>
<dbReference type="SUPFAM" id="SSF53623">
    <property type="entry name" value="MurD-like peptide ligases, catalytic domain"/>
    <property type="match status" value="1"/>
</dbReference>
<comment type="pathway">
    <text evidence="3">Cofactor biosynthesis; tetrahydrofolylpolyglutamate biosynthesis.</text>
</comment>
<dbReference type="InterPro" id="IPR036615">
    <property type="entry name" value="Mur_ligase_C_dom_sf"/>
</dbReference>
<keyword evidence="13" id="KW-0289">Folate biosynthesis</keyword>
<gene>
    <name evidence="24" type="primary">folC</name>
    <name evidence="24" type="ORF">GCM10022277_02190</name>
</gene>
<dbReference type="Gene3D" id="3.90.190.20">
    <property type="entry name" value="Mur ligase, C-terminal domain"/>
    <property type="match status" value="1"/>
</dbReference>
<comment type="pathway">
    <text evidence="2">Cofactor biosynthesis; tetrahydrofolate biosynthesis; 7,8-dihydrofolate from 2-amino-4-hydroxy-6-hydroxymethyl-7,8-dihydropteridine diphosphate and 4-aminobenzoate: step 2/2.</text>
</comment>
<evidence type="ECO:0000256" key="1">
    <source>
        <dbReference type="ARBA" id="ARBA00002714"/>
    </source>
</evidence>
<keyword evidence="11 21" id="KW-0067">ATP-binding</keyword>
<dbReference type="Pfam" id="PF08245">
    <property type="entry name" value="Mur_ligase_M"/>
    <property type="match status" value="1"/>
</dbReference>
<evidence type="ECO:0000256" key="6">
    <source>
        <dbReference type="ARBA" id="ARBA00013025"/>
    </source>
</evidence>
<feature type="domain" description="Mur ligase central" evidence="23">
    <location>
        <begin position="45"/>
        <end position="192"/>
    </location>
</feature>
<dbReference type="RefSeq" id="WP_344794579.1">
    <property type="nucleotide sequence ID" value="NZ_BAABBN010000003.1"/>
</dbReference>
<keyword evidence="9" id="KW-0479">Metal-binding</keyword>
<evidence type="ECO:0000256" key="9">
    <source>
        <dbReference type="ARBA" id="ARBA00022723"/>
    </source>
</evidence>
<dbReference type="Gene3D" id="3.40.1190.10">
    <property type="entry name" value="Mur-like, catalytic domain"/>
    <property type="match status" value="1"/>
</dbReference>
<evidence type="ECO:0000256" key="18">
    <source>
        <dbReference type="ARBA" id="ARBA00047808"/>
    </source>
</evidence>
<dbReference type="Proteomes" id="UP001501565">
    <property type="component" value="Unassembled WGS sequence"/>
</dbReference>
<comment type="catalytic activity">
    <reaction evidence="20">
        <text>7,8-dihydropteroate + L-glutamate + ATP = 7,8-dihydrofolate + ADP + phosphate + H(+)</text>
        <dbReference type="Rhea" id="RHEA:23584"/>
        <dbReference type="ChEBI" id="CHEBI:15378"/>
        <dbReference type="ChEBI" id="CHEBI:17839"/>
        <dbReference type="ChEBI" id="CHEBI:29985"/>
        <dbReference type="ChEBI" id="CHEBI:30616"/>
        <dbReference type="ChEBI" id="CHEBI:43474"/>
        <dbReference type="ChEBI" id="CHEBI:57451"/>
        <dbReference type="ChEBI" id="CHEBI:456216"/>
        <dbReference type="EC" id="6.3.2.12"/>
    </reaction>
</comment>
<evidence type="ECO:0000256" key="8">
    <source>
        <dbReference type="ARBA" id="ARBA00022598"/>
    </source>
</evidence>
<keyword evidence="8 21" id="KW-0436">Ligase</keyword>
<keyword evidence="25" id="KW-1185">Reference proteome</keyword>
<evidence type="ECO:0000256" key="10">
    <source>
        <dbReference type="ARBA" id="ARBA00022741"/>
    </source>
</evidence>
<dbReference type="PANTHER" id="PTHR11136:SF0">
    <property type="entry name" value="DIHYDROFOLATE SYNTHETASE-RELATED"/>
    <property type="match status" value="1"/>
</dbReference>
<evidence type="ECO:0000256" key="11">
    <source>
        <dbReference type="ARBA" id="ARBA00022840"/>
    </source>
</evidence>
<dbReference type="InterPro" id="IPR004101">
    <property type="entry name" value="Mur_ligase_C"/>
</dbReference>
<name>A0ABP7M0E0_9GAMM</name>
<comment type="catalytic activity">
    <reaction evidence="19">
        <text>(6R)-5,10-methylenetetrahydrofolyl-(gamma-L-Glu)(n) + L-glutamate + ATP = (6R)-5,10-methylenetetrahydrofolyl-(gamma-L-Glu)(n+1) + ADP + phosphate + H(+)</text>
        <dbReference type="Rhea" id="RHEA:51912"/>
        <dbReference type="Rhea" id="RHEA-COMP:13257"/>
        <dbReference type="Rhea" id="RHEA-COMP:13258"/>
        <dbReference type="ChEBI" id="CHEBI:15378"/>
        <dbReference type="ChEBI" id="CHEBI:29985"/>
        <dbReference type="ChEBI" id="CHEBI:30616"/>
        <dbReference type="ChEBI" id="CHEBI:43474"/>
        <dbReference type="ChEBI" id="CHEBI:136572"/>
        <dbReference type="ChEBI" id="CHEBI:456216"/>
        <dbReference type="EC" id="6.3.2.17"/>
    </reaction>
</comment>
<dbReference type="PIRSF" id="PIRSF001563">
    <property type="entry name" value="Folylpolyglu_synth"/>
    <property type="match status" value="1"/>
</dbReference>
<evidence type="ECO:0000256" key="7">
    <source>
        <dbReference type="ARBA" id="ARBA00019357"/>
    </source>
</evidence>
<evidence type="ECO:0000256" key="15">
    <source>
        <dbReference type="ARBA" id="ARBA00030592"/>
    </source>
</evidence>
<proteinExistence type="inferred from homology"/>
<evidence type="ECO:0000256" key="16">
    <source>
        <dbReference type="ARBA" id="ARBA00032510"/>
    </source>
</evidence>
<evidence type="ECO:0000313" key="24">
    <source>
        <dbReference type="EMBL" id="GAA3911140.1"/>
    </source>
</evidence>
<keyword evidence="12" id="KW-0460">Magnesium</keyword>
<dbReference type="EC" id="6.3.2.17" evidence="6"/>
<feature type="domain" description="Mur ligase C-terminal" evidence="22">
    <location>
        <begin position="280"/>
        <end position="404"/>
    </location>
</feature>
<dbReference type="NCBIfam" id="NF008101">
    <property type="entry name" value="PRK10846.1"/>
    <property type="match status" value="1"/>
</dbReference>
<evidence type="ECO:0000256" key="3">
    <source>
        <dbReference type="ARBA" id="ARBA00005150"/>
    </source>
</evidence>
<comment type="catalytic activity">
    <reaction evidence="18">
        <text>10-formyltetrahydrofolyl-(gamma-L-Glu)(n) + L-glutamate + ATP = 10-formyltetrahydrofolyl-(gamma-L-Glu)(n+1) + ADP + phosphate + H(+)</text>
        <dbReference type="Rhea" id="RHEA:51904"/>
        <dbReference type="Rhea" id="RHEA-COMP:13088"/>
        <dbReference type="Rhea" id="RHEA-COMP:14300"/>
        <dbReference type="ChEBI" id="CHEBI:15378"/>
        <dbReference type="ChEBI" id="CHEBI:29985"/>
        <dbReference type="ChEBI" id="CHEBI:30616"/>
        <dbReference type="ChEBI" id="CHEBI:43474"/>
        <dbReference type="ChEBI" id="CHEBI:134413"/>
        <dbReference type="ChEBI" id="CHEBI:456216"/>
        <dbReference type="EC" id="6.3.2.17"/>
    </reaction>
</comment>
<dbReference type="PANTHER" id="PTHR11136">
    <property type="entry name" value="FOLYLPOLYGLUTAMATE SYNTHASE-RELATED"/>
    <property type="match status" value="1"/>
</dbReference>
<protein>
    <recommendedName>
        <fullName evidence="7">Dihydrofolate synthase/folylpolyglutamate synthase</fullName>
        <ecNumber evidence="5">6.3.2.12</ecNumber>
        <ecNumber evidence="6">6.3.2.17</ecNumber>
    </recommendedName>
    <alternativeName>
        <fullName evidence="16">Folylpoly-gamma-glutamate synthetase-dihydrofolate synthetase</fullName>
    </alternativeName>
    <alternativeName>
        <fullName evidence="14">Folylpolyglutamate synthetase</fullName>
    </alternativeName>
    <alternativeName>
        <fullName evidence="15">Tetrahydrofolylpolyglutamate synthase</fullName>
    </alternativeName>
</protein>
<dbReference type="EMBL" id="BAABBN010000003">
    <property type="protein sequence ID" value="GAA3911140.1"/>
    <property type="molecule type" value="Genomic_DNA"/>
</dbReference>
<reference evidence="25" key="1">
    <citation type="journal article" date="2019" name="Int. J. Syst. Evol. Microbiol.">
        <title>The Global Catalogue of Microorganisms (GCM) 10K type strain sequencing project: providing services to taxonomists for standard genome sequencing and annotation.</title>
        <authorList>
            <consortium name="The Broad Institute Genomics Platform"/>
            <consortium name="The Broad Institute Genome Sequencing Center for Infectious Disease"/>
            <person name="Wu L."/>
            <person name="Ma J."/>
        </authorList>
    </citation>
    <scope>NUCLEOTIDE SEQUENCE [LARGE SCALE GENOMIC DNA]</scope>
    <source>
        <strain evidence="25">JCM 17551</strain>
    </source>
</reference>
<keyword evidence="10 21" id="KW-0547">Nucleotide-binding</keyword>